<reference evidence="2" key="2">
    <citation type="submission" date="2017-02" db="EMBL/GenBank/DDBJ databases">
        <title>Sunflower complete genome.</title>
        <authorList>
            <person name="Langlade N."/>
            <person name="Munos S."/>
        </authorList>
    </citation>
    <scope>NUCLEOTIDE SEQUENCE [LARGE SCALE GENOMIC DNA]</scope>
    <source>
        <tissue evidence="2">Leaves</tissue>
    </source>
</reference>
<gene>
    <name evidence="2" type="ORF">HannXRQ_Chr08g0209261</name>
    <name evidence="1" type="ORF">HanXRQr2_Chr13g0575961</name>
</gene>
<dbReference type="EMBL" id="MNCJ02000328">
    <property type="protein sequence ID" value="KAF5772359.1"/>
    <property type="molecule type" value="Genomic_DNA"/>
</dbReference>
<dbReference type="AlphaFoldDB" id="A0A251U1E2"/>
<reference evidence="1 3" key="1">
    <citation type="journal article" date="2017" name="Nature">
        <title>The sunflower genome provides insights into oil metabolism, flowering and Asterid evolution.</title>
        <authorList>
            <person name="Badouin H."/>
            <person name="Gouzy J."/>
            <person name="Grassa C.J."/>
            <person name="Murat F."/>
            <person name="Staton S.E."/>
            <person name="Cottret L."/>
            <person name="Lelandais-Briere C."/>
            <person name="Owens G.L."/>
            <person name="Carrere S."/>
            <person name="Mayjonade B."/>
            <person name="Legrand L."/>
            <person name="Gill N."/>
            <person name="Kane N.C."/>
            <person name="Bowers J.E."/>
            <person name="Hubner S."/>
            <person name="Bellec A."/>
            <person name="Berard A."/>
            <person name="Berges H."/>
            <person name="Blanchet N."/>
            <person name="Boniface M.C."/>
            <person name="Brunel D."/>
            <person name="Catrice O."/>
            <person name="Chaidir N."/>
            <person name="Claudel C."/>
            <person name="Donnadieu C."/>
            <person name="Faraut T."/>
            <person name="Fievet G."/>
            <person name="Helmstetter N."/>
            <person name="King M."/>
            <person name="Knapp S.J."/>
            <person name="Lai Z."/>
            <person name="Le Paslier M.C."/>
            <person name="Lippi Y."/>
            <person name="Lorenzon L."/>
            <person name="Mandel J.R."/>
            <person name="Marage G."/>
            <person name="Marchand G."/>
            <person name="Marquand E."/>
            <person name="Bret-Mestries E."/>
            <person name="Morien E."/>
            <person name="Nambeesan S."/>
            <person name="Nguyen T."/>
            <person name="Pegot-Espagnet P."/>
            <person name="Pouilly N."/>
            <person name="Raftis F."/>
            <person name="Sallet E."/>
            <person name="Schiex T."/>
            <person name="Thomas J."/>
            <person name="Vandecasteele C."/>
            <person name="Vares D."/>
            <person name="Vear F."/>
            <person name="Vautrin S."/>
            <person name="Crespi M."/>
            <person name="Mangin B."/>
            <person name="Burke J.M."/>
            <person name="Salse J."/>
            <person name="Munos S."/>
            <person name="Vincourt P."/>
            <person name="Rieseberg L.H."/>
            <person name="Langlade N.B."/>
        </authorList>
    </citation>
    <scope>NUCLEOTIDE SEQUENCE [LARGE SCALE GENOMIC DNA]</scope>
    <source>
        <strain evidence="3">cv. SF193</strain>
        <tissue evidence="1">Leaves</tissue>
    </source>
</reference>
<proteinExistence type="predicted"/>
<keyword evidence="3" id="KW-1185">Reference proteome</keyword>
<sequence>MSNTYFTSSSVMGFDFRLLYCAIRFLAIWLLQSRWNAFDVCLICLSPIEVYSSLDRMNDSCSPSVDTIPPLLFRRRYIVMVFVSFNIWF</sequence>
<dbReference type="InParanoid" id="A0A251U1E2"/>
<evidence type="ECO:0000313" key="1">
    <source>
        <dbReference type="EMBL" id="KAF5772359.1"/>
    </source>
</evidence>
<evidence type="ECO:0000313" key="2">
    <source>
        <dbReference type="EMBL" id="OTG17185.1"/>
    </source>
</evidence>
<dbReference type="EMBL" id="CM007897">
    <property type="protein sequence ID" value="OTG17185.1"/>
    <property type="molecule type" value="Genomic_DNA"/>
</dbReference>
<reference evidence="1" key="3">
    <citation type="submission" date="2020-06" db="EMBL/GenBank/DDBJ databases">
        <title>Helianthus annuus Genome sequencing and assembly Release 2.</title>
        <authorList>
            <person name="Gouzy J."/>
            <person name="Langlade N."/>
            <person name="Munos S."/>
        </authorList>
    </citation>
    <scope>NUCLEOTIDE SEQUENCE</scope>
    <source>
        <tissue evidence="1">Leaves</tissue>
    </source>
</reference>
<name>A0A251U1E2_HELAN</name>
<protein>
    <submittedName>
        <fullName evidence="2">Uncharacterized protein</fullName>
    </submittedName>
</protein>
<accession>A0A251U1E2</accession>
<evidence type="ECO:0000313" key="3">
    <source>
        <dbReference type="Proteomes" id="UP000215914"/>
    </source>
</evidence>
<organism evidence="2 3">
    <name type="scientific">Helianthus annuus</name>
    <name type="common">Common sunflower</name>
    <dbReference type="NCBI Taxonomy" id="4232"/>
    <lineage>
        <taxon>Eukaryota</taxon>
        <taxon>Viridiplantae</taxon>
        <taxon>Streptophyta</taxon>
        <taxon>Embryophyta</taxon>
        <taxon>Tracheophyta</taxon>
        <taxon>Spermatophyta</taxon>
        <taxon>Magnoliopsida</taxon>
        <taxon>eudicotyledons</taxon>
        <taxon>Gunneridae</taxon>
        <taxon>Pentapetalae</taxon>
        <taxon>asterids</taxon>
        <taxon>campanulids</taxon>
        <taxon>Asterales</taxon>
        <taxon>Asteraceae</taxon>
        <taxon>Asteroideae</taxon>
        <taxon>Heliantheae alliance</taxon>
        <taxon>Heliantheae</taxon>
        <taxon>Helianthus</taxon>
    </lineage>
</organism>
<dbReference type="Gramene" id="mRNA:HanXRQr2_Chr13g0575961">
    <property type="protein sequence ID" value="mRNA:HanXRQr2_Chr13g0575961"/>
    <property type="gene ID" value="HanXRQr2_Chr13g0575961"/>
</dbReference>
<dbReference type="Proteomes" id="UP000215914">
    <property type="component" value="Chromosome 8"/>
</dbReference>